<accession>A0AAV6XFB8</accession>
<evidence type="ECO:0000313" key="1">
    <source>
        <dbReference type="EMBL" id="KAG8377783.1"/>
    </source>
</evidence>
<organism evidence="1 2">
    <name type="scientific">Buddleja alternifolia</name>
    <dbReference type="NCBI Taxonomy" id="168488"/>
    <lineage>
        <taxon>Eukaryota</taxon>
        <taxon>Viridiplantae</taxon>
        <taxon>Streptophyta</taxon>
        <taxon>Embryophyta</taxon>
        <taxon>Tracheophyta</taxon>
        <taxon>Spermatophyta</taxon>
        <taxon>Magnoliopsida</taxon>
        <taxon>eudicotyledons</taxon>
        <taxon>Gunneridae</taxon>
        <taxon>Pentapetalae</taxon>
        <taxon>asterids</taxon>
        <taxon>lamiids</taxon>
        <taxon>Lamiales</taxon>
        <taxon>Scrophulariaceae</taxon>
        <taxon>Buddlejeae</taxon>
        <taxon>Buddleja</taxon>
    </lineage>
</organism>
<proteinExistence type="predicted"/>
<protein>
    <submittedName>
        <fullName evidence="1">Uncharacterized protein</fullName>
    </submittedName>
</protein>
<comment type="caution">
    <text evidence="1">The sequence shown here is derived from an EMBL/GenBank/DDBJ whole genome shotgun (WGS) entry which is preliminary data.</text>
</comment>
<sequence length="62" mass="6863">MIFVVQEVVVLSIESSTVLEIVPLFGPRRSRPLYYVDGADDDLLALLADVVAPETIVSVERF</sequence>
<dbReference type="Proteomes" id="UP000826271">
    <property type="component" value="Unassembled WGS sequence"/>
</dbReference>
<gene>
    <name evidence="1" type="ORF">BUALT_Bualt08G0069400</name>
</gene>
<dbReference type="AlphaFoldDB" id="A0AAV6XFB8"/>
<name>A0AAV6XFB8_9LAMI</name>
<reference evidence="1" key="1">
    <citation type="submission" date="2019-10" db="EMBL/GenBank/DDBJ databases">
        <authorList>
            <person name="Zhang R."/>
            <person name="Pan Y."/>
            <person name="Wang J."/>
            <person name="Ma R."/>
            <person name="Yu S."/>
        </authorList>
    </citation>
    <scope>NUCLEOTIDE SEQUENCE</scope>
    <source>
        <strain evidence="1">LA-IB0</strain>
        <tissue evidence="1">Leaf</tissue>
    </source>
</reference>
<keyword evidence="2" id="KW-1185">Reference proteome</keyword>
<evidence type="ECO:0000313" key="2">
    <source>
        <dbReference type="Proteomes" id="UP000826271"/>
    </source>
</evidence>
<dbReference type="EMBL" id="WHWC01000008">
    <property type="protein sequence ID" value="KAG8377783.1"/>
    <property type="molecule type" value="Genomic_DNA"/>
</dbReference>